<proteinExistence type="predicted"/>
<keyword evidence="4" id="KW-1185">Reference proteome</keyword>
<dbReference type="PANTHER" id="PTHR40763">
    <property type="entry name" value="MEMBRANE PROTEIN-RELATED"/>
    <property type="match status" value="1"/>
</dbReference>
<evidence type="ECO:0000259" key="2">
    <source>
        <dbReference type="Pfam" id="PF08044"/>
    </source>
</evidence>
<accession>A0A1M6SFZ1</accession>
<keyword evidence="1" id="KW-0472">Membrane</keyword>
<evidence type="ECO:0000313" key="3">
    <source>
        <dbReference type="EMBL" id="SHK43619.1"/>
    </source>
</evidence>
<evidence type="ECO:0000313" key="4">
    <source>
        <dbReference type="Proteomes" id="UP000184363"/>
    </source>
</evidence>
<evidence type="ECO:0000256" key="1">
    <source>
        <dbReference type="SAM" id="Phobius"/>
    </source>
</evidence>
<dbReference type="STRING" id="1848.SAMN05443637_106125"/>
<dbReference type="InterPro" id="IPR012551">
    <property type="entry name" value="DUF1707_SHOCT-like"/>
</dbReference>
<feature type="transmembrane region" description="Helical" evidence="1">
    <location>
        <begin position="89"/>
        <end position="114"/>
    </location>
</feature>
<dbReference type="AlphaFoldDB" id="A0A1M6SFZ1"/>
<sequence length="143" mass="15794">MAEPVRPEELRVSDVERTRVEERLRRAQEVGQLDLAEFDERVRATWAARTRGELERVIADLPEPPLAGSAVAKRSRVFSDTGGGTAMRVLTIIWTCLAVVNTTAWGILALTGIVVHPWPLWLLVPGAALAVLYAFGIGRPQRD</sequence>
<organism evidence="3 4">
    <name type="scientific">Pseudonocardia thermophila</name>
    <dbReference type="NCBI Taxonomy" id="1848"/>
    <lineage>
        <taxon>Bacteria</taxon>
        <taxon>Bacillati</taxon>
        <taxon>Actinomycetota</taxon>
        <taxon>Actinomycetes</taxon>
        <taxon>Pseudonocardiales</taxon>
        <taxon>Pseudonocardiaceae</taxon>
        <taxon>Pseudonocardia</taxon>
    </lineage>
</organism>
<dbReference type="RefSeq" id="WP_073456724.1">
    <property type="nucleotide sequence ID" value="NZ_FRAP01000006.1"/>
</dbReference>
<keyword evidence="1" id="KW-0812">Transmembrane</keyword>
<gene>
    <name evidence="3" type="ORF">SAMN05443637_106125</name>
</gene>
<dbReference type="EMBL" id="FRAP01000006">
    <property type="protein sequence ID" value="SHK43619.1"/>
    <property type="molecule type" value="Genomic_DNA"/>
</dbReference>
<keyword evidence="1" id="KW-1133">Transmembrane helix</keyword>
<reference evidence="3 4" key="1">
    <citation type="submission" date="2016-11" db="EMBL/GenBank/DDBJ databases">
        <authorList>
            <person name="Jaros S."/>
            <person name="Januszkiewicz K."/>
            <person name="Wedrychowicz H."/>
        </authorList>
    </citation>
    <scope>NUCLEOTIDE SEQUENCE [LARGE SCALE GENOMIC DNA]</scope>
    <source>
        <strain evidence="3 4">DSM 43832</strain>
    </source>
</reference>
<name>A0A1M6SFZ1_PSETH</name>
<feature type="domain" description="DUF1707" evidence="2">
    <location>
        <begin position="10"/>
        <end position="62"/>
    </location>
</feature>
<dbReference type="Proteomes" id="UP000184363">
    <property type="component" value="Unassembled WGS sequence"/>
</dbReference>
<protein>
    <recommendedName>
        <fullName evidence="2">DUF1707 domain-containing protein</fullName>
    </recommendedName>
</protein>
<feature type="transmembrane region" description="Helical" evidence="1">
    <location>
        <begin position="120"/>
        <end position="138"/>
    </location>
</feature>
<dbReference type="OrthoDB" id="3748531at2"/>
<dbReference type="PANTHER" id="PTHR40763:SF4">
    <property type="entry name" value="DUF1707 DOMAIN-CONTAINING PROTEIN"/>
    <property type="match status" value="1"/>
</dbReference>
<dbReference type="Pfam" id="PF08044">
    <property type="entry name" value="DUF1707"/>
    <property type="match status" value="1"/>
</dbReference>